<dbReference type="GO" id="GO:0016020">
    <property type="term" value="C:membrane"/>
    <property type="evidence" value="ECO:0007669"/>
    <property type="project" value="InterPro"/>
</dbReference>
<feature type="transmembrane region" description="Helical" evidence="7">
    <location>
        <begin position="96"/>
        <end position="120"/>
    </location>
</feature>
<feature type="transmembrane region" description="Helical" evidence="7">
    <location>
        <begin position="63"/>
        <end position="84"/>
    </location>
</feature>
<gene>
    <name evidence="8" type="primary">lspA_8</name>
    <name evidence="8" type="ORF">SDC9_18329</name>
</gene>
<evidence type="ECO:0000256" key="3">
    <source>
        <dbReference type="ARBA" id="ARBA00022692"/>
    </source>
</evidence>
<keyword evidence="6 7" id="KW-0472">Membrane</keyword>
<protein>
    <submittedName>
        <fullName evidence="8">Lipoprotein signal peptidase</fullName>
        <ecNumber evidence="8">3.4.23.36</ecNumber>
    </submittedName>
</protein>
<dbReference type="InterPro" id="IPR001872">
    <property type="entry name" value="Peptidase_A8"/>
</dbReference>
<dbReference type="HAMAP" id="MF_00161">
    <property type="entry name" value="LspA"/>
    <property type="match status" value="1"/>
</dbReference>
<keyword evidence="2" id="KW-0645">Protease</keyword>
<keyword evidence="4 8" id="KW-0378">Hydrolase</keyword>
<accession>A0A644U012</accession>
<dbReference type="AlphaFoldDB" id="A0A644U012"/>
<name>A0A644U012_9ZZZZ</name>
<dbReference type="EMBL" id="VSSQ01000066">
    <property type="protein sequence ID" value="MPL72544.1"/>
    <property type="molecule type" value="Genomic_DNA"/>
</dbReference>
<proteinExistence type="inferred from homology"/>
<evidence type="ECO:0000256" key="4">
    <source>
        <dbReference type="ARBA" id="ARBA00022801"/>
    </source>
</evidence>
<evidence type="ECO:0000256" key="7">
    <source>
        <dbReference type="SAM" id="Phobius"/>
    </source>
</evidence>
<sequence>MRLTPGKQVTLIVFVLLLIDQAVKIWIKTHMTIGESIPVFGDWFQIYFIENNGMAFGMQFGGAIGKFFLTALRLVLIGVIIYYVKKLIESGSSRAFLTGVALILVGAIGNVIDSMLYGIVFSESNFTQVASLFPEGGGYAPFMFGKVVDMLYFPIIDTTLPQWFPFKGGEQFIFFRPIFNIADSCITIGVFYLLLFKRKELIHALK</sequence>
<dbReference type="PANTHER" id="PTHR33695:SF1">
    <property type="entry name" value="LIPOPROTEIN SIGNAL PEPTIDASE"/>
    <property type="match status" value="1"/>
</dbReference>
<evidence type="ECO:0000256" key="1">
    <source>
        <dbReference type="ARBA" id="ARBA00022475"/>
    </source>
</evidence>
<keyword evidence="5 7" id="KW-1133">Transmembrane helix</keyword>
<dbReference type="PRINTS" id="PR00781">
    <property type="entry name" value="LIPOSIGPTASE"/>
</dbReference>
<organism evidence="8">
    <name type="scientific">bioreactor metagenome</name>
    <dbReference type="NCBI Taxonomy" id="1076179"/>
    <lineage>
        <taxon>unclassified sequences</taxon>
        <taxon>metagenomes</taxon>
        <taxon>ecological metagenomes</taxon>
    </lineage>
</organism>
<dbReference type="NCBIfam" id="NF011369">
    <property type="entry name" value="PRK14788.1"/>
    <property type="match status" value="1"/>
</dbReference>
<reference evidence="8" key="1">
    <citation type="submission" date="2019-08" db="EMBL/GenBank/DDBJ databases">
        <authorList>
            <person name="Kucharzyk K."/>
            <person name="Murdoch R.W."/>
            <person name="Higgins S."/>
            <person name="Loffler F."/>
        </authorList>
    </citation>
    <scope>NUCLEOTIDE SEQUENCE</scope>
</reference>
<dbReference type="PANTHER" id="PTHR33695">
    <property type="entry name" value="LIPOPROTEIN SIGNAL PEPTIDASE"/>
    <property type="match status" value="1"/>
</dbReference>
<dbReference type="GO" id="GO:0006508">
    <property type="term" value="P:proteolysis"/>
    <property type="evidence" value="ECO:0007669"/>
    <property type="project" value="UniProtKB-KW"/>
</dbReference>
<feature type="transmembrane region" description="Helical" evidence="7">
    <location>
        <begin position="173"/>
        <end position="196"/>
    </location>
</feature>
<keyword evidence="1" id="KW-1003">Cell membrane</keyword>
<evidence type="ECO:0000256" key="2">
    <source>
        <dbReference type="ARBA" id="ARBA00022670"/>
    </source>
</evidence>
<keyword evidence="3 7" id="KW-0812">Transmembrane</keyword>
<keyword evidence="8" id="KW-0449">Lipoprotein</keyword>
<evidence type="ECO:0000313" key="8">
    <source>
        <dbReference type="EMBL" id="MPL72544.1"/>
    </source>
</evidence>
<evidence type="ECO:0000256" key="5">
    <source>
        <dbReference type="ARBA" id="ARBA00022989"/>
    </source>
</evidence>
<dbReference type="Pfam" id="PF01252">
    <property type="entry name" value="Peptidase_A8"/>
    <property type="match status" value="1"/>
</dbReference>
<dbReference type="EC" id="3.4.23.36" evidence="8"/>
<evidence type="ECO:0000256" key="6">
    <source>
        <dbReference type="ARBA" id="ARBA00023136"/>
    </source>
</evidence>
<dbReference type="GO" id="GO:0004190">
    <property type="term" value="F:aspartic-type endopeptidase activity"/>
    <property type="evidence" value="ECO:0007669"/>
    <property type="project" value="UniProtKB-EC"/>
</dbReference>
<comment type="caution">
    <text evidence="8">The sequence shown here is derived from an EMBL/GenBank/DDBJ whole genome shotgun (WGS) entry which is preliminary data.</text>
</comment>